<dbReference type="RefSeq" id="WP_187573978.1">
    <property type="nucleotide sequence ID" value="NZ_CP060731.1"/>
</dbReference>
<keyword evidence="8 9" id="KW-0998">Cell outer membrane</keyword>
<dbReference type="InterPro" id="IPR000531">
    <property type="entry name" value="Beta-barrel_TonB"/>
</dbReference>
<keyword evidence="3 9" id="KW-1134">Transmembrane beta strand</keyword>
<dbReference type="Pfam" id="PF00593">
    <property type="entry name" value="TonB_dep_Rec_b-barrel"/>
    <property type="match status" value="1"/>
</dbReference>
<feature type="domain" description="TonB-dependent receptor plug" evidence="14">
    <location>
        <begin position="90"/>
        <end position="178"/>
    </location>
</feature>
<dbReference type="InterPro" id="IPR012910">
    <property type="entry name" value="Plug_dom"/>
</dbReference>
<dbReference type="Proteomes" id="UP000515838">
    <property type="component" value="Chromosome"/>
</dbReference>
<gene>
    <name evidence="15" type="ORF">IAE60_04115</name>
</gene>
<dbReference type="EMBL" id="CP060731">
    <property type="protein sequence ID" value="QNN78631.1"/>
    <property type="molecule type" value="Genomic_DNA"/>
</dbReference>
<dbReference type="GO" id="GO:0009279">
    <property type="term" value="C:cell outer membrane"/>
    <property type="evidence" value="ECO:0007669"/>
    <property type="project" value="UniProtKB-SubCell"/>
</dbReference>
<dbReference type="AlphaFoldDB" id="A0A7G9TEV6"/>
<evidence type="ECO:0000256" key="6">
    <source>
        <dbReference type="ARBA" id="ARBA00023077"/>
    </source>
</evidence>
<keyword evidence="6 10" id="KW-0798">TonB box</keyword>
<evidence type="ECO:0000256" key="2">
    <source>
        <dbReference type="ARBA" id="ARBA00022448"/>
    </source>
</evidence>
<proteinExistence type="inferred from homology"/>
<dbReference type="InterPro" id="IPR010916">
    <property type="entry name" value="TonB_box_CS"/>
</dbReference>
<dbReference type="InterPro" id="IPR036942">
    <property type="entry name" value="Beta-barrel_TonB_sf"/>
</dbReference>
<keyword evidence="5 12" id="KW-0732">Signal</keyword>
<dbReference type="SUPFAM" id="SSF56935">
    <property type="entry name" value="Porins"/>
    <property type="match status" value="1"/>
</dbReference>
<comment type="subcellular location">
    <subcellularLocation>
        <location evidence="1 9">Cell outer membrane</location>
        <topology evidence="1 9">Multi-pass membrane protein</topology>
    </subcellularLocation>
</comment>
<dbReference type="Pfam" id="PF07715">
    <property type="entry name" value="Plug"/>
    <property type="match status" value="1"/>
</dbReference>
<evidence type="ECO:0000256" key="8">
    <source>
        <dbReference type="ARBA" id="ARBA00023237"/>
    </source>
</evidence>
<keyword evidence="4 9" id="KW-0812">Transmembrane</keyword>
<dbReference type="PANTHER" id="PTHR47234">
    <property type="match status" value="1"/>
</dbReference>
<evidence type="ECO:0000256" key="1">
    <source>
        <dbReference type="ARBA" id="ARBA00004571"/>
    </source>
</evidence>
<dbReference type="PROSITE" id="PS00430">
    <property type="entry name" value="TONB_DEPENDENT_REC_1"/>
    <property type="match status" value="1"/>
</dbReference>
<evidence type="ECO:0000256" key="4">
    <source>
        <dbReference type="ARBA" id="ARBA00022692"/>
    </source>
</evidence>
<evidence type="ECO:0000259" key="14">
    <source>
        <dbReference type="Pfam" id="PF07715"/>
    </source>
</evidence>
<keyword evidence="15" id="KW-0675">Receptor</keyword>
<evidence type="ECO:0000256" key="5">
    <source>
        <dbReference type="ARBA" id="ARBA00022729"/>
    </source>
</evidence>
<evidence type="ECO:0000256" key="11">
    <source>
        <dbReference type="RuleBase" id="RU003357"/>
    </source>
</evidence>
<dbReference type="Gene3D" id="2.170.130.10">
    <property type="entry name" value="TonB-dependent receptor, plug domain"/>
    <property type="match status" value="1"/>
</dbReference>
<keyword evidence="2 9" id="KW-0813">Transport</keyword>
<protein>
    <submittedName>
        <fullName evidence="15">TonB-dependent receptor</fullName>
    </submittedName>
</protein>
<feature type="signal peptide" evidence="12">
    <location>
        <begin position="1"/>
        <end position="29"/>
    </location>
</feature>
<keyword evidence="7 9" id="KW-0472">Membrane</keyword>
<evidence type="ECO:0000256" key="9">
    <source>
        <dbReference type="PROSITE-ProRule" id="PRU01360"/>
    </source>
</evidence>
<dbReference type="PROSITE" id="PS52016">
    <property type="entry name" value="TONB_DEPENDENT_REC_3"/>
    <property type="match status" value="1"/>
</dbReference>
<evidence type="ECO:0000256" key="10">
    <source>
        <dbReference type="PROSITE-ProRule" id="PRU10143"/>
    </source>
</evidence>
<comment type="similarity">
    <text evidence="9 11">Belongs to the TonB-dependent receptor family.</text>
</comment>
<feature type="chain" id="PRO_5029011987" evidence="12">
    <location>
        <begin position="30"/>
        <end position="958"/>
    </location>
</feature>
<dbReference type="InterPro" id="IPR039426">
    <property type="entry name" value="TonB-dep_rcpt-like"/>
</dbReference>
<evidence type="ECO:0000256" key="7">
    <source>
        <dbReference type="ARBA" id="ARBA00023136"/>
    </source>
</evidence>
<evidence type="ECO:0000259" key="13">
    <source>
        <dbReference type="Pfam" id="PF00593"/>
    </source>
</evidence>
<evidence type="ECO:0000256" key="12">
    <source>
        <dbReference type="SAM" id="SignalP"/>
    </source>
</evidence>
<sequence>MPIRSLPLKPSHLAAAIMLGLAVPGIGLAQDAASPPESTARTLDTVTVTGSRIKRTEIETQLPITVLQKERIDALGISSAEQLLMFLNIAGNSSDNLASNAGIVSDEQRGNNGVSGANLRGQGADATLVLLNGRRVATHGLKGRAVDLNSIPFAAIERVEVLRDGASAVYGTDAIGGVINFITKSDYTGIEASAFVDATEAGGGNIYRTNLLAGWGDLDQNRWNVFGSLTFKKNDILRGSDRDFSNTFQPDRGLSPDTRGTPFATVFGLAGGMIGTGLQDPQGTARQSAINILNLPGGGGCEAGGDAMGAYDYRLWNVPGSKYACAWDYPAAAVIQQPQESVDFIGRATFKINDDHQAYVEFMGSQVDVTKIFEPNQISSSTSATAAFNPNTWFPLNATTQDTYDMLYDALSDYFGPAGITYGNRIAYRWRCMECGYRQIDTTTKAYRLLAAFEGKFIGSWDYNVGLSRASSESWSELGGGYFYTANLQQLLGDGILNPFLLPGQSQSAAAMQGLAAASARGVRLYGGESIVTTLDASFSGSLGFSLPGGDVLAATGFDLRREEFKFDGNTSSQASLIFNAPFDNANILDDVSRDIKAVFAEVYLPVTRNFDLTLAARYDEYDGFGGTTNPKVSFKYQPIEGVAFRGAYSTGFKVPSFNQLFNGVTESPYTGLDLADPATCPGAVADASVPGCESIRPVILTGGKEDLDPEESTQKSFGVVLAPVEWLNVSVDWWEIERENTIRGAPLETLVDYYDLFSANWIRDASGEVIAIDRRYINSGGSLMRGIEIDGNVMGELAGGSWRLNLNGSYINTFKTKALEALPYTESLVGDYVRYYNLPIKWKHTLNFVWQKGDWAHTFSQIYRDGYNDELPISVRNGSYIPENWNPRVSNYTTYNYSLAYSGFDNMKLTFGVKNLTDEDPPFTAHMNDYAAGAGWETRIADPRGRAYSLLVEYKFR</sequence>
<reference evidence="15 16" key="1">
    <citation type="submission" date="2020-08" db="EMBL/GenBank/DDBJ databases">
        <title>Streptomycin Non-resistant strain, P. mexicana.</title>
        <authorList>
            <person name="Ganesh-Kumar S."/>
            <person name="Zhe T."/>
            <person name="Yu Z."/>
            <person name="Min Y."/>
        </authorList>
    </citation>
    <scope>NUCLEOTIDE SEQUENCE [LARGE SCALE GENOMIC DNA]</scope>
    <source>
        <strain evidence="15 16">GTZY2</strain>
    </source>
</reference>
<dbReference type="PANTHER" id="PTHR47234:SF2">
    <property type="entry name" value="TONB-DEPENDENT RECEPTOR"/>
    <property type="match status" value="1"/>
</dbReference>
<evidence type="ECO:0000256" key="3">
    <source>
        <dbReference type="ARBA" id="ARBA00022452"/>
    </source>
</evidence>
<feature type="domain" description="TonB-dependent receptor-like beta-barrel" evidence="13">
    <location>
        <begin position="411"/>
        <end position="917"/>
    </location>
</feature>
<dbReference type="GeneID" id="81470138"/>
<feature type="short sequence motif" description="TonB box" evidence="10">
    <location>
        <begin position="45"/>
        <end position="51"/>
    </location>
</feature>
<name>A0A7G9TEV6_PSEMX</name>
<dbReference type="InterPro" id="IPR037066">
    <property type="entry name" value="Plug_dom_sf"/>
</dbReference>
<evidence type="ECO:0000313" key="16">
    <source>
        <dbReference type="Proteomes" id="UP000515838"/>
    </source>
</evidence>
<accession>A0A7G9TEV6</accession>
<evidence type="ECO:0000313" key="15">
    <source>
        <dbReference type="EMBL" id="QNN78631.1"/>
    </source>
</evidence>
<organism evidence="15 16">
    <name type="scientific">Pseudoxanthomonas mexicana</name>
    <dbReference type="NCBI Taxonomy" id="128785"/>
    <lineage>
        <taxon>Bacteria</taxon>
        <taxon>Pseudomonadati</taxon>
        <taxon>Pseudomonadota</taxon>
        <taxon>Gammaproteobacteria</taxon>
        <taxon>Lysobacterales</taxon>
        <taxon>Lysobacteraceae</taxon>
        <taxon>Pseudoxanthomonas</taxon>
    </lineage>
</organism>
<dbReference type="Gene3D" id="2.40.170.20">
    <property type="entry name" value="TonB-dependent receptor, beta-barrel domain"/>
    <property type="match status" value="1"/>
</dbReference>